<dbReference type="Pfam" id="PF25534">
    <property type="entry name" value="DUF7918"/>
    <property type="match status" value="1"/>
</dbReference>
<name>A0A4U0VHC0_9PEZI</name>
<feature type="domain" description="DUF7918" evidence="1">
    <location>
        <begin position="9"/>
        <end position="231"/>
    </location>
</feature>
<sequence length="339" mass="37905">MAIHPSLPGLEISVEVDQSDLPEYDEDEAEPDELYPTACVRYIEAISDARFRIAIRFDGDVFPHVNSNIVVQVTLDCGAGSVNSYEPKHIRQPSRKLASWAIHSTQSGQFKQAMLFSELTISDDIDPDKRLIGTLAALGTIKVEIYKAKFEPRRPRSVLAADTTPPVPHGRISEKLLKGMALTHQATMGPATPHVNNSATHARRTGSPLAIFLFKYRSRSALQMLHLIPRTPSPVPLENRPIDDLSVDDMRELIRRQRVRSFAIRMLNLWADILAIAQLNSGTDANTKLKKGLKREHDALVDDERDESDVLLVAHRKKKSRAAGRRRSTEAIVNLCDDD</sequence>
<dbReference type="OrthoDB" id="3364132at2759"/>
<evidence type="ECO:0000259" key="1">
    <source>
        <dbReference type="Pfam" id="PF25534"/>
    </source>
</evidence>
<proteinExistence type="predicted"/>
<protein>
    <recommendedName>
        <fullName evidence="1">DUF7918 domain-containing protein</fullName>
    </recommendedName>
</protein>
<dbReference type="PANTHER" id="PTHR36223:SF1">
    <property type="entry name" value="TRANSCRIPTION ELONGATION FACTOR EAF N-TERMINAL DOMAIN-CONTAINING PROTEIN"/>
    <property type="match status" value="1"/>
</dbReference>
<dbReference type="PANTHER" id="PTHR36223">
    <property type="entry name" value="BETA-LACTAMASE-TYPE TRANSPEPTIDASE FOLD DOMAIN CONTAINING PROTEIN"/>
    <property type="match status" value="1"/>
</dbReference>
<accession>A0A4U0VHC0</accession>
<dbReference type="STRING" id="329885.A0A4U0VHC0"/>
<dbReference type="Proteomes" id="UP000310066">
    <property type="component" value="Unassembled WGS sequence"/>
</dbReference>
<evidence type="ECO:0000313" key="2">
    <source>
        <dbReference type="EMBL" id="TKA48468.1"/>
    </source>
</evidence>
<organism evidence="2 3">
    <name type="scientific">Friedmanniomyces endolithicus</name>
    <dbReference type="NCBI Taxonomy" id="329885"/>
    <lineage>
        <taxon>Eukaryota</taxon>
        <taxon>Fungi</taxon>
        <taxon>Dikarya</taxon>
        <taxon>Ascomycota</taxon>
        <taxon>Pezizomycotina</taxon>
        <taxon>Dothideomycetes</taxon>
        <taxon>Dothideomycetidae</taxon>
        <taxon>Mycosphaerellales</taxon>
        <taxon>Teratosphaeriaceae</taxon>
        <taxon>Friedmanniomyces</taxon>
    </lineage>
</organism>
<dbReference type="InterPro" id="IPR057678">
    <property type="entry name" value="DUF7918"/>
</dbReference>
<comment type="caution">
    <text evidence="2">The sequence shown here is derived from an EMBL/GenBank/DDBJ whole genome shotgun (WGS) entry which is preliminary data.</text>
</comment>
<evidence type="ECO:0000313" key="3">
    <source>
        <dbReference type="Proteomes" id="UP000310066"/>
    </source>
</evidence>
<dbReference type="AlphaFoldDB" id="A0A4U0VHC0"/>
<gene>
    <name evidence="2" type="ORF">B0A54_00603</name>
</gene>
<reference evidence="2 3" key="1">
    <citation type="submission" date="2017-03" db="EMBL/GenBank/DDBJ databases">
        <title>Genomes of endolithic fungi from Antarctica.</title>
        <authorList>
            <person name="Coleine C."/>
            <person name="Masonjones S."/>
            <person name="Stajich J.E."/>
        </authorList>
    </citation>
    <scope>NUCLEOTIDE SEQUENCE [LARGE SCALE GENOMIC DNA]</scope>
    <source>
        <strain evidence="2 3">CCFEE 5311</strain>
    </source>
</reference>
<dbReference type="EMBL" id="NAJP01000003">
    <property type="protein sequence ID" value="TKA48468.1"/>
    <property type="molecule type" value="Genomic_DNA"/>
</dbReference>